<protein>
    <submittedName>
        <fullName evidence="3">Uncharacterized protein</fullName>
    </submittedName>
</protein>
<dbReference type="EMBL" id="NAJQ01000156">
    <property type="protein sequence ID" value="TKA76672.1"/>
    <property type="molecule type" value="Genomic_DNA"/>
</dbReference>
<name>A0A4U0XHT7_9PEZI</name>
<keyword evidence="2" id="KW-0472">Membrane</keyword>
<feature type="region of interest" description="Disordered" evidence="1">
    <location>
        <begin position="132"/>
        <end position="235"/>
    </location>
</feature>
<evidence type="ECO:0000313" key="4">
    <source>
        <dbReference type="Proteomes" id="UP000309340"/>
    </source>
</evidence>
<dbReference type="Proteomes" id="UP000309340">
    <property type="component" value="Unassembled WGS sequence"/>
</dbReference>
<dbReference type="OrthoDB" id="4775599at2759"/>
<feature type="transmembrane region" description="Helical" evidence="2">
    <location>
        <begin position="48"/>
        <end position="68"/>
    </location>
</feature>
<keyword evidence="4" id="KW-1185">Reference proteome</keyword>
<gene>
    <name evidence="3" type="ORF">B0A55_02607</name>
</gene>
<feature type="region of interest" description="Disordered" evidence="1">
    <location>
        <begin position="97"/>
        <end position="119"/>
    </location>
</feature>
<reference evidence="3 4" key="1">
    <citation type="submission" date="2017-03" db="EMBL/GenBank/DDBJ databases">
        <title>Genomes of endolithic fungi from Antarctica.</title>
        <authorList>
            <person name="Coleine C."/>
            <person name="Masonjones S."/>
            <person name="Stajich J.E."/>
        </authorList>
    </citation>
    <scope>NUCLEOTIDE SEQUENCE [LARGE SCALE GENOMIC DNA]</scope>
    <source>
        <strain evidence="3 4">CCFEE 5184</strain>
    </source>
</reference>
<evidence type="ECO:0000256" key="1">
    <source>
        <dbReference type="SAM" id="MobiDB-lite"/>
    </source>
</evidence>
<sequence>MTTPSTLMTMTAMPSSATGMPTPNDSALGGSSNTDSTSTGDGHSLVNYYFVFLAIIIAVAGLTGFLLFRRRRRAMIATSLSRQSALARDLTTWHGSSGNSNDHGMFDGAGGGGGGGGGGGARARGYWPYGHGQFRSQEDAGREEGLNELGEAPPAYAPPPPKSRQDGEEMTTTTSQYGADEPAVPLQTLSREDAGLKPPDYVESSAILEDNAVGGRGRRVSGEGSSRRAERGLVV</sequence>
<feature type="compositionally biased region" description="Polar residues" evidence="1">
    <location>
        <begin position="1"/>
        <end position="25"/>
    </location>
</feature>
<feature type="region of interest" description="Disordered" evidence="1">
    <location>
        <begin position="1"/>
        <end position="37"/>
    </location>
</feature>
<keyword evidence="2" id="KW-1133">Transmembrane helix</keyword>
<feature type="compositionally biased region" description="Gly residues" evidence="1">
    <location>
        <begin position="107"/>
        <end position="119"/>
    </location>
</feature>
<comment type="caution">
    <text evidence="3">The sequence shown here is derived from an EMBL/GenBank/DDBJ whole genome shotgun (WGS) entry which is preliminary data.</text>
</comment>
<organism evidence="3 4">
    <name type="scientific">Friedmanniomyces simplex</name>
    <dbReference type="NCBI Taxonomy" id="329884"/>
    <lineage>
        <taxon>Eukaryota</taxon>
        <taxon>Fungi</taxon>
        <taxon>Dikarya</taxon>
        <taxon>Ascomycota</taxon>
        <taxon>Pezizomycotina</taxon>
        <taxon>Dothideomycetes</taxon>
        <taxon>Dothideomycetidae</taxon>
        <taxon>Mycosphaerellales</taxon>
        <taxon>Teratosphaeriaceae</taxon>
        <taxon>Friedmanniomyces</taxon>
    </lineage>
</organism>
<feature type="compositionally biased region" description="Basic and acidic residues" evidence="1">
    <location>
        <begin position="225"/>
        <end position="235"/>
    </location>
</feature>
<dbReference type="AlphaFoldDB" id="A0A4U0XHT7"/>
<keyword evidence="2" id="KW-0812">Transmembrane</keyword>
<evidence type="ECO:0000256" key="2">
    <source>
        <dbReference type="SAM" id="Phobius"/>
    </source>
</evidence>
<feature type="compositionally biased region" description="Basic and acidic residues" evidence="1">
    <location>
        <begin position="136"/>
        <end position="145"/>
    </location>
</feature>
<accession>A0A4U0XHT7</accession>
<evidence type="ECO:0000313" key="3">
    <source>
        <dbReference type="EMBL" id="TKA76672.1"/>
    </source>
</evidence>
<proteinExistence type="predicted"/>